<dbReference type="InterPro" id="IPR052202">
    <property type="entry name" value="Yeast_MetPath_Reg"/>
</dbReference>
<evidence type="ECO:0000259" key="9">
    <source>
        <dbReference type="SMART" id="SM00906"/>
    </source>
</evidence>
<dbReference type="Pfam" id="PF04082">
    <property type="entry name" value="Fungal_trans"/>
    <property type="match status" value="1"/>
</dbReference>
<keyword evidence="5" id="KW-0238">DNA-binding</keyword>
<dbReference type="CDD" id="cd12148">
    <property type="entry name" value="fungal_TF_MHR"/>
    <property type="match status" value="1"/>
</dbReference>
<organism evidence="10 11">
    <name type="scientific">Eeniella nana</name>
    <name type="common">Yeast</name>
    <name type="synonym">Brettanomyces nanus</name>
    <dbReference type="NCBI Taxonomy" id="13502"/>
    <lineage>
        <taxon>Eukaryota</taxon>
        <taxon>Fungi</taxon>
        <taxon>Dikarya</taxon>
        <taxon>Ascomycota</taxon>
        <taxon>Saccharomycotina</taxon>
        <taxon>Pichiomycetes</taxon>
        <taxon>Pichiales</taxon>
        <taxon>Pichiaceae</taxon>
        <taxon>Brettanomyces</taxon>
    </lineage>
</organism>
<dbReference type="OrthoDB" id="189997at2759"/>
<keyword evidence="11" id="KW-1185">Reference proteome</keyword>
<feature type="domain" description="Xylanolytic transcriptional activator regulatory" evidence="9">
    <location>
        <begin position="447"/>
        <end position="531"/>
    </location>
</feature>
<evidence type="ECO:0000313" key="10">
    <source>
        <dbReference type="EMBL" id="QPG72934.1"/>
    </source>
</evidence>
<proteinExistence type="predicted"/>
<protein>
    <recommendedName>
        <fullName evidence="9">Xylanolytic transcriptional activator regulatory domain-containing protein</fullName>
    </recommendedName>
</protein>
<keyword evidence="2" id="KW-0479">Metal-binding</keyword>
<dbReference type="SMART" id="SM00906">
    <property type="entry name" value="Fungal_trans"/>
    <property type="match status" value="1"/>
</dbReference>
<dbReference type="PANTHER" id="PTHR47782">
    <property type="entry name" value="ZN(II)2CYS6 TRANSCRIPTION FACTOR (EUROFUNG)-RELATED"/>
    <property type="match status" value="1"/>
</dbReference>
<keyword evidence="3" id="KW-0862">Zinc</keyword>
<feature type="region of interest" description="Disordered" evidence="8">
    <location>
        <begin position="1"/>
        <end position="31"/>
    </location>
</feature>
<keyword evidence="6" id="KW-0804">Transcription</keyword>
<name>A0A875S0F2_EENNA</name>
<evidence type="ECO:0000256" key="3">
    <source>
        <dbReference type="ARBA" id="ARBA00022833"/>
    </source>
</evidence>
<dbReference type="GO" id="GO:0008270">
    <property type="term" value="F:zinc ion binding"/>
    <property type="evidence" value="ECO:0007669"/>
    <property type="project" value="InterPro"/>
</dbReference>
<dbReference type="InterPro" id="IPR007219">
    <property type="entry name" value="XnlR_reg_dom"/>
</dbReference>
<evidence type="ECO:0000256" key="4">
    <source>
        <dbReference type="ARBA" id="ARBA00023015"/>
    </source>
</evidence>
<dbReference type="PANTHER" id="PTHR47782:SF7">
    <property type="entry name" value="PROTEIN STB5"/>
    <property type="match status" value="1"/>
</dbReference>
<evidence type="ECO:0000313" key="11">
    <source>
        <dbReference type="Proteomes" id="UP000662931"/>
    </source>
</evidence>
<dbReference type="AlphaFoldDB" id="A0A875S0F2"/>
<dbReference type="EMBL" id="CP064812">
    <property type="protein sequence ID" value="QPG72934.1"/>
    <property type="molecule type" value="Genomic_DNA"/>
</dbReference>
<feature type="region of interest" description="Disordered" evidence="8">
    <location>
        <begin position="96"/>
        <end position="140"/>
    </location>
</feature>
<gene>
    <name evidence="10" type="ORF">FOA43_000238</name>
</gene>
<dbReference type="GeneID" id="62193639"/>
<reference evidence="10" key="1">
    <citation type="submission" date="2020-10" db="EMBL/GenBank/DDBJ databases">
        <authorList>
            <person name="Roach M.J.R."/>
        </authorList>
    </citation>
    <scope>NUCLEOTIDE SEQUENCE</scope>
    <source>
        <strain evidence="10">CBS 1945</strain>
    </source>
</reference>
<keyword evidence="7" id="KW-0539">Nucleus</keyword>
<evidence type="ECO:0000256" key="1">
    <source>
        <dbReference type="ARBA" id="ARBA00004123"/>
    </source>
</evidence>
<keyword evidence="4" id="KW-0805">Transcription regulation</keyword>
<dbReference type="KEGG" id="bnn:FOA43_000238"/>
<dbReference type="GO" id="GO:0000981">
    <property type="term" value="F:DNA-binding transcription factor activity, RNA polymerase II-specific"/>
    <property type="evidence" value="ECO:0007669"/>
    <property type="project" value="TreeGrafter"/>
</dbReference>
<feature type="compositionally biased region" description="Polar residues" evidence="8">
    <location>
        <begin position="1"/>
        <end position="13"/>
    </location>
</feature>
<evidence type="ECO:0000256" key="8">
    <source>
        <dbReference type="SAM" id="MobiDB-lite"/>
    </source>
</evidence>
<dbReference type="GO" id="GO:0005634">
    <property type="term" value="C:nucleus"/>
    <property type="evidence" value="ECO:0007669"/>
    <property type="project" value="UniProtKB-SubCell"/>
</dbReference>
<dbReference type="RefSeq" id="XP_038776499.1">
    <property type="nucleotide sequence ID" value="XM_038920571.1"/>
</dbReference>
<dbReference type="GO" id="GO:0043565">
    <property type="term" value="F:sequence-specific DNA binding"/>
    <property type="evidence" value="ECO:0007669"/>
    <property type="project" value="TreeGrafter"/>
</dbReference>
<evidence type="ECO:0000256" key="2">
    <source>
        <dbReference type="ARBA" id="ARBA00022723"/>
    </source>
</evidence>
<dbReference type="GO" id="GO:0006351">
    <property type="term" value="P:DNA-templated transcription"/>
    <property type="evidence" value="ECO:0007669"/>
    <property type="project" value="InterPro"/>
</dbReference>
<sequence>MRSPQLQPRTQLESRPDPQLPKLPELPVQRQPLHMLQPLLAPLQALQPQPSANSDLPGGKNKAPHISSLPSLQLLVNSSGVAATSLRCVSSLPPFLRRSRSQSQKPDVSSTNTSATNSATNSSANIANMSANDSTNSSSNSTICIYSMQQQQSALRGNPAACRSSVTALATKGLPLPQLSPVPSPSTAAVQRTSSMTASVDSATFSGQANSSSIASSVSSGTTPPIQGNGAQGKALCPFQFTSSTSASTSSAPLVSLAPLTAINNTAIAKVTSSPTPIASAKKNLRTLSNTPSLLYTSIVKSFLEDSGEFSFGRNRSPGYSLADSAASISSQGIISAALDAYFVHTQREYPFLTEKDVRSHARKLDISDNTSNVNAASVEVLMVLAIGCRVLESAGAASKTQQYPHFFFIHARDIMAKGVVLTGLQAARLMTLLCAFFIYGDNTSKCWMVLGSLLRLTVALNLHHARRNKLAVPQSLSHKSSHNKDSSDARSRLFFSIYSLDRTVSATMGRPVGISDDDIDVSLPERAPCESQADIEISRRLIEMARVEGLLIQNIHAVRAVESFRSTDERAAIYTALRGEIEAWYSRCSGYRAQLAAKSSVGLPGAARMPLQNPTAWFNSEYYQLLILFYKPSDLIVHPLPENLEMLAKCAMQGLSFMYSLYTSNWFPNSWTVFYRFISLSRALLYCLCHECIDLLQVKTNLPLAREMLDYFAVTWPYASQLASVLAKVSDSLNDATNLRRLSTEFQQVLDENVVDLWKDDVRHMI</sequence>
<evidence type="ECO:0000256" key="5">
    <source>
        <dbReference type="ARBA" id="ARBA00023125"/>
    </source>
</evidence>
<accession>A0A875S0F2</accession>
<evidence type="ECO:0000256" key="6">
    <source>
        <dbReference type="ARBA" id="ARBA00023163"/>
    </source>
</evidence>
<dbReference type="GO" id="GO:0045944">
    <property type="term" value="P:positive regulation of transcription by RNA polymerase II"/>
    <property type="evidence" value="ECO:0007669"/>
    <property type="project" value="TreeGrafter"/>
</dbReference>
<evidence type="ECO:0000256" key="7">
    <source>
        <dbReference type="ARBA" id="ARBA00023242"/>
    </source>
</evidence>
<comment type="subcellular location">
    <subcellularLocation>
        <location evidence="1">Nucleus</location>
    </subcellularLocation>
</comment>
<dbReference type="Proteomes" id="UP000662931">
    <property type="component" value="Chromosome 1"/>
</dbReference>